<feature type="transmembrane region" description="Helical" evidence="7">
    <location>
        <begin position="49"/>
        <end position="71"/>
    </location>
</feature>
<evidence type="ECO:0000313" key="10">
    <source>
        <dbReference type="Proteomes" id="UP000239772"/>
    </source>
</evidence>
<feature type="transmembrane region" description="Helical" evidence="7">
    <location>
        <begin position="158"/>
        <end position="177"/>
    </location>
</feature>
<feature type="transmembrane region" description="Helical" evidence="7">
    <location>
        <begin position="124"/>
        <end position="146"/>
    </location>
</feature>
<comment type="caution">
    <text evidence="9">The sequence shown here is derived from an EMBL/GenBank/DDBJ whole genome shotgun (WGS) entry which is preliminary data.</text>
</comment>
<evidence type="ECO:0000256" key="1">
    <source>
        <dbReference type="ARBA" id="ARBA00004651"/>
    </source>
</evidence>
<feature type="transmembrane region" description="Helical" evidence="7">
    <location>
        <begin position="404"/>
        <end position="424"/>
    </location>
</feature>
<keyword evidence="6 7" id="KW-0472">Membrane</keyword>
<dbReference type="InterPro" id="IPR000515">
    <property type="entry name" value="MetI-like"/>
</dbReference>
<dbReference type="EMBL" id="PVZS01000015">
    <property type="protein sequence ID" value="PSC04246.1"/>
    <property type="molecule type" value="Genomic_DNA"/>
</dbReference>
<comment type="similarity">
    <text evidence="7">Belongs to the binding-protein-dependent transport system permease family.</text>
</comment>
<feature type="transmembrane region" description="Helical" evidence="7">
    <location>
        <begin position="687"/>
        <end position="712"/>
    </location>
</feature>
<organism evidence="9 10">
    <name type="scientific">Alsobacter soli</name>
    <dbReference type="NCBI Taxonomy" id="2109933"/>
    <lineage>
        <taxon>Bacteria</taxon>
        <taxon>Pseudomonadati</taxon>
        <taxon>Pseudomonadota</taxon>
        <taxon>Alphaproteobacteria</taxon>
        <taxon>Hyphomicrobiales</taxon>
        <taxon>Alsobacteraceae</taxon>
        <taxon>Alsobacter</taxon>
    </lineage>
</organism>
<dbReference type="InterPro" id="IPR035906">
    <property type="entry name" value="MetI-like_sf"/>
</dbReference>
<feature type="transmembrane region" description="Helical" evidence="7">
    <location>
        <begin position="224"/>
        <end position="246"/>
    </location>
</feature>
<dbReference type="OrthoDB" id="27542at2"/>
<evidence type="ECO:0000256" key="4">
    <source>
        <dbReference type="ARBA" id="ARBA00022692"/>
    </source>
</evidence>
<evidence type="ECO:0000256" key="7">
    <source>
        <dbReference type="RuleBase" id="RU363032"/>
    </source>
</evidence>
<keyword evidence="5 7" id="KW-1133">Transmembrane helix</keyword>
<evidence type="ECO:0000256" key="2">
    <source>
        <dbReference type="ARBA" id="ARBA00022448"/>
    </source>
</evidence>
<dbReference type="SUPFAM" id="SSF161098">
    <property type="entry name" value="MetI-like"/>
    <property type="match status" value="2"/>
</dbReference>
<evidence type="ECO:0000256" key="5">
    <source>
        <dbReference type="ARBA" id="ARBA00022989"/>
    </source>
</evidence>
<feature type="transmembrane region" description="Helical" evidence="7">
    <location>
        <begin position="648"/>
        <end position="667"/>
    </location>
</feature>
<keyword evidence="3" id="KW-1003">Cell membrane</keyword>
<feature type="domain" description="ABC transmembrane type-1" evidence="8">
    <location>
        <begin position="518"/>
        <end position="708"/>
    </location>
</feature>
<feature type="transmembrane region" description="Helical" evidence="7">
    <location>
        <begin position="361"/>
        <end position="384"/>
    </location>
</feature>
<dbReference type="GO" id="GO:0005886">
    <property type="term" value="C:plasma membrane"/>
    <property type="evidence" value="ECO:0007669"/>
    <property type="project" value="UniProtKB-SubCell"/>
</dbReference>
<comment type="subcellular location">
    <subcellularLocation>
        <location evidence="1 7">Cell membrane</location>
        <topology evidence="1 7">Multi-pass membrane protein</topology>
    </subcellularLocation>
</comment>
<dbReference type="AlphaFoldDB" id="A0A2T1HRH9"/>
<evidence type="ECO:0000256" key="6">
    <source>
        <dbReference type="ARBA" id="ARBA00023136"/>
    </source>
</evidence>
<evidence type="ECO:0000259" key="8">
    <source>
        <dbReference type="PROSITE" id="PS50928"/>
    </source>
</evidence>
<dbReference type="Gene3D" id="1.10.3720.10">
    <property type="entry name" value="MetI-like"/>
    <property type="match status" value="2"/>
</dbReference>
<keyword evidence="10" id="KW-1185">Reference proteome</keyword>
<dbReference type="CDD" id="cd06261">
    <property type="entry name" value="TM_PBP2"/>
    <property type="match status" value="2"/>
</dbReference>
<feature type="transmembrane region" description="Helical" evidence="7">
    <location>
        <begin position="83"/>
        <end position="104"/>
    </location>
</feature>
<dbReference type="Pfam" id="PF00528">
    <property type="entry name" value="BPD_transp_1"/>
    <property type="match status" value="2"/>
</dbReference>
<feature type="transmembrane region" description="Helical" evidence="7">
    <location>
        <begin position="556"/>
        <end position="576"/>
    </location>
</feature>
<feature type="transmembrane region" description="Helical" evidence="7">
    <location>
        <begin position="518"/>
        <end position="544"/>
    </location>
</feature>
<feature type="transmembrane region" description="Helical" evidence="7">
    <location>
        <begin position="300"/>
        <end position="324"/>
    </location>
</feature>
<name>A0A2T1HRH9_9HYPH</name>
<protein>
    <submittedName>
        <fullName evidence="9">Iron ABC transporter permease</fullName>
    </submittedName>
</protein>
<dbReference type="PROSITE" id="PS50928">
    <property type="entry name" value="ABC_TM1"/>
    <property type="match status" value="2"/>
</dbReference>
<feature type="transmembrane region" description="Helical" evidence="7">
    <location>
        <begin position="258"/>
        <end position="280"/>
    </location>
</feature>
<feature type="domain" description="ABC transmembrane type-1" evidence="8">
    <location>
        <begin position="220"/>
        <end position="425"/>
    </location>
</feature>
<dbReference type="PANTHER" id="PTHR30183:SF7">
    <property type="entry name" value="FERRIC TRANSPORT SYSTEM PERMEASE PROTEIN FBPB 1-RELATED"/>
    <property type="match status" value="1"/>
</dbReference>
<reference evidence="10" key="1">
    <citation type="submission" date="2018-03" db="EMBL/GenBank/DDBJ databases">
        <authorList>
            <person name="Sun L."/>
            <person name="Liu H."/>
            <person name="Chen W."/>
            <person name="Huang K."/>
            <person name="Liu W."/>
            <person name="Gao X."/>
        </authorList>
    </citation>
    <scope>NUCLEOTIDE SEQUENCE [LARGE SCALE GENOMIC DNA]</scope>
    <source>
        <strain evidence="10">SH9</strain>
    </source>
</reference>
<feature type="transmembrane region" description="Helical" evidence="7">
    <location>
        <begin position="456"/>
        <end position="481"/>
    </location>
</feature>
<keyword evidence="2 7" id="KW-0813">Transport</keyword>
<accession>A0A2T1HRH9</accession>
<gene>
    <name evidence="9" type="ORF">SLNSH_14730</name>
</gene>
<evidence type="ECO:0000256" key="3">
    <source>
        <dbReference type="ARBA" id="ARBA00022475"/>
    </source>
</evidence>
<sequence length="732" mass="77513">MLALLGLLAGLALLPWHMQEAGVLAGAWVRASMTSPNAAPALFQAAIFGRWWFIPIIAAAFLGLAVHVLFSGRKLSQASAARAMTAIGALGFFLILAQGAAIGPGGWSYAALSDAFGPLGQKQFGVGAGMAVTTIGFLTLFTTGLAGQGGFRSDPFTAFAVGLIALLIVSFTAWPVGRMLVMALSPTPGQNAIEALANRLLEPKIWGLACLYSGKSCGVAWNTVALALSTALAATMLGLCFALLVTRTSFPAKKLMRALTILPIITPSFVIGLGLILIFGRSGIVNQGIEQLFGLDLGRWIYGFQGVWLAQVFCFTPTAFLVLIGVVEGVSPTLEEAAGTLRADRWTTFWRVSLPLMRPGVANAFLVVFVESIADFGNPILLGGSLGLLSTEVYFAVVGAQANFSQAAALALLLLLLAFGAFYLQRKILGRYSYVSMSGKGDAGLGQPLPDRVRRFVYGVTLPWTVLTVGVYGMALVGGFVKVWGRDWSPTLSHYSRAFSLEWGPSGVLWSGSAWNSFFTTIQLAAISAPVTAAIGILTAWLLTRQRFAGRTALEFALMLSFAVPGTVLGVSYILAFNVPPLELTGTAVILVLCFTFRNMPVGVRAGMAAMSQIDKSLDEAAMVLRASAARTMTNVLLPLLRPAMVTALIYSFVRSITTVSAVIFLTSAEHEMATVFIINRVINGDYGVAIAYCSVLIVMMMVALGTIQLLVGRRNLGRRTAGAKAPAPAHA</sequence>
<proteinExistence type="inferred from homology"/>
<keyword evidence="4 7" id="KW-0812">Transmembrane</keyword>
<evidence type="ECO:0000313" key="9">
    <source>
        <dbReference type="EMBL" id="PSC04246.1"/>
    </source>
</evidence>
<dbReference type="GO" id="GO:0055085">
    <property type="term" value="P:transmembrane transport"/>
    <property type="evidence" value="ECO:0007669"/>
    <property type="project" value="InterPro"/>
</dbReference>
<dbReference type="PANTHER" id="PTHR30183">
    <property type="entry name" value="MOLYBDENUM TRANSPORT SYSTEM PERMEASE PROTEIN MODB"/>
    <property type="match status" value="1"/>
</dbReference>
<dbReference type="Proteomes" id="UP000239772">
    <property type="component" value="Unassembled WGS sequence"/>
</dbReference>